<keyword evidence="16" id="KW-0675">Receptor</keyword>
<evidence type="ECO:0000259" key="14">
    <source>
        <dbReference type="Pfam" id="PF00593"/>
    </source>
</evidence>
<keyword evidence="3 11" id="KW-1134">Transmembrane beta strand</keyword>
<evidence type="ECO:0000256" key="2">
    <source>
        <dbReference type="ARBA" id="ARBA00022448"/>
    </source>
</evidence>
<evidence type="ECO:0000256" key="6">
    <source>
        <dbReference type="ARBA" id="ARBA00023004"/>
    </source>
</evidence>
<dbReference type="InterPro" id="IPR012910">
    <property type="entry name" value="Plug_dom"/>
</dbReference>
<feature type="signal peptide" evidence="13">
    <location>
        <begin position="1"/>
        <end position="33"/>
    </location>
</feature>
<keyword evidence="5 11" id="KW-0812">Transmembrane</keyword>
<dbReference type="InterPro" id="IPR000531">
    <property type="entry name" value="Beta-barrel_TonB"/>
</dbReference>
<evidence type="ECO:0000256" key="10">
    <source>
        <dbReference type="ARBA" id="ARBA00023237"/>
    </source>
</evidence>
<comment type="subcellular location">
    <subcellularLocation>
        <location evidence="1 11">Cell outer membrane</location>
        <topology evidence="1 11">Multi-pass membrane protein</topology>
    </subcellularLocation>
</comment>
<keyword evidence="8 12" id="KW-0798">TonB box</keyword>
<keyword evidence="6" id="KW-0408">Iron</keyword>
<dbReference type="RefSeq" id="WP_311340471.1">
    <property type="nucleotide sequence ID" value="NZ_JAVRHS010000004.1"/>
</dbReference>
<dbReference type="Gene3D" id="2.40.170.20">
    <property type="entry name" value="TonB-dependent receptor, beta-barrel domain"/>
    <property type="match status" value="1"/>
</dbReference>
<keyword evidence="4" id="KW-0410">Iron transport</keyword>
<protein>
    <submittedName>
        <fullName evidence="16">TonB-dependent receptor</fullName>
    </submittedName>
</protein>
<name>A0ABU2ZH10_9SPHN</name>
<evidence type="ECO:0000256" key="5">
    <source>
        <dbReference type="ARBA" id="ARBA00022692"/>
    </source>
</evidence>
<keyword evidence="7" id="KW-0406">Ion transport</keyword>
<dbReference type="InterPro" id="IPR036942">
    <property type="entry name" value="Beta-barrel_TonB_sf"/>
</dbReference>
<dbReference type="CDD" id="cd01347">
    <property type="entry name" value="ligand_gated_channel"/>
    <property type="match status" value="1"/>
</dbReference>
<evidence type="ECO:0000256" key="13">
    <source>
        <dbReference type="SAM" id="SignalP"/>
    </source>
</evidence>
<dbReference type="Proteomes" id="UP001259803">
    <property type="component" value="Unassembled WGS sequence"/>
</dbReference>
<evidence type="ECO:0000256" key="7">
    <source>
        <dbReference type="ARBA" id="ARBA00023065"/>
    </source>
</evidence>
<evidence type="ECO:0000256" key="9">
    <source>
        <dbReference type="ARBA" id="ARBA00023136"/>
    </source>
</evidence>
<dbReference type="InterPro" id="IPR039426">
    <property type="entry name" value="TonB-dep_rcpt-like"/>
</dbReference>
<feature type="chain" id="PRO_5046865240" evidence="13">
    <location>
        <begin position="34"/>
        <end position="796"/>
    </location>
</feature>
<feature type="domain" description="TonB-dependent receptor-like beta-barrel" evidence="14">
    <location>
        <begin position="272"/>
        <end position="756"/>
    </location>
</feature>
<evidence type="ECO:0000256" key="11">
    <source>
        <dbReference type="PROSITE-ProRule" id="PRU01360"/>
    </source>
</evidence>
<dbReference type="PROSITE" id="PS52016">
    <property type="entry name" value="TONB_DEPENDENT_REC_3"/>
    <property type="match status" value="1"/>
</dbReference>
<reference evidence="16 17" key="1">
    <citation type="submission" date="2023-09" db="EMBL/GenBank/DDBJ databases">
        <authorList>
            <person name="Rey-Velasco X."/>
        </authorList>
    </citation>
    <scope>NUCLEOTIDE SEQUENCE [LARGE SCALE GENOMIC DNA]</scope>
    <source>
        <strain evidence="16 17">F390</strain>
    </source>
</reference>
<comment type="similarity">
    <text evidence="11 12">Belongs to the TonB-dependent receptor family.</text>
</comment>
<evidence type="ECO:0000313" key="16">
    <source>
        <dbReference type="EMBL" id="MDT0575889.1"/>
    </source>
</evidence>
<dbReference type="PANTHER" id="PTHR32552">
    <property type="entry name" value="FERRICHROME IRON RECEPTOR-RELATED"/>
    <property type="match status" value="1"/>
</dbReference>
<accession>A0ABU2ZH10</accession>
<evidence type="ECO:0000256" key="12">
    <source>
        <dbReference type="RuleBase" id="RU003357"/>
    </source>
</evidence>
<keyword evidence="17" id="KW-1185">Reference proteome</keyword>
<dbReference type="SUPFAM" id="SSF56935">
    <property type="entry name" value="Porins"/>
    <property type="match status" value="1"/>
</dbReference>
<evidence type="ECO:0000256" key="8">
    <source>
        <dbReference type="ARBA" id="ARBA00023077"/>
    </source>
</evidence>
<dbReference type="PANTHER" id="PTHR32552:SF81">
    <property type="entry name" value="TONB-DEPENDENT OUTER MEMBRANE RECEPTOR"/>
    <property type="match status" value="1"/>
</dbReference>
<keyword evidence="10 11" id="KW-0998">Cell outer membrane</keyword>
<dbReference type="Pfam" id="PF07715">
    <property type="entry name" value="Plug"/>
    <property type="match status" value="1"/>
</dbReference>
<dbReference type="Pfam" id="PF00593">
    <property type="entry name" value="TonB_dep_Rec_b-barrel"/>
    <property type="match status" value="1"/>
</dbReference>
<sequence length="796" mass="86199">MGRLRQRRHASAVLSGSMSALVLVAAFTQGAVAQEVTAQQQMPSAADTPLAAPVQQGGVEEIVVTAQRRAENLQQTPIAITAITADALQRQGITDLKGVVQASPSLYFAPYPSSSTTLVLFMRGQGIGDPNIITKDGGVGLYVDGIYQSRPQAATFDLADVERVEVLRGPQGTLYGRNTTGGAVNIITQKPTGEMEVDGLLSLGNYDYKRALVNVDLPRAGNLMVKLTGLFSNRDGWAKNAEDTAGVPDANDFQSDRKYAGRAAVRWEPDPDVTVDYSVDYSNQRTTPPRYVTQNAFAPVLFAGYDSDPERTYRPVYLPYSYVKSKGVNLIAEWQPNDDLTLRSLSSFRDIDVNTRQDYVEALLTPFWAFDDVQSQTYTQEFQAVGDFNSFEYVVGIYYFNEDASHRLQADIGTGAAGQQVQTDRLTNASSISKALYGQITWTPDFTRDMLDITVGGRLTRDERDADRVRASNLFLGDVSPLVARRFNGAGTIIPLSYVVGETSVKNTRFNPSGVLNFRPSRDLTIYGKVVTGYKAGGSNEASPTFTRTVGPETVTSYEVGVKSDLLDRRLRVNVAAFIAKYKDLQLDISADPVDLSLADTFNVGRATVKGIEADITAVPIDNVTLQASYAYTTSKITDVAAPAGSIFDPVINPASPVNVGDDISGYFVLPFTPDHSVRLSGDWTIFETGNGALAAHADYTWKDKVYTTAGAGPSVPMGRDAPVNDSYGLLDARLSYSFDVAGDRTVSVAAWGKNILDNRYPGFVIGAGSIIEGYPNQAISYGDPATYGIDVAFTF</sequence>
<organism evidence="16 17">
    <name type="scientific">Croceicoccus esteveae</name>
    <dbReference type="NCBI Taxonomy" id="3075597"/>
    <lineage>
        <taxon>Bacteria</taxon>
        <taxon>Pseudomonadati</taxon>
        <taxon>Pseudomonadota</taxon>
        <taxon>Alphaproteobacteria</taxon>
        <taxon>Sphingomonadales</taxon>
        <taxon>Erythrobacteraceae</taxon>
        <taxon>Croceicoccus</taxon>
    </lineage>
</organism>
<proteinExistence type="inferred from homology"/>
<keyword evidence="2 11" id="KW-0813">Transport</keyword>
<dbReference type="EMBL" id="JAVRHS010000004">
    <property type="protein sequence ID" value="MDT0575889.1"/>
    <property type="molecule type" value="Genomic_DNA"/>
</dbReference>
<gene>
    <name evidence="16" type="ORF">RM533_06795</name>
</gene>
<evidence type="ECO:0000256" key="1">
    <source>
        <dbReference type="ARBA" id="ARBA00004571"/>
    </source>
</evidence>
<evidence type="ECO:0000313" key="17">
    <source>
        <dbReference type="Proteomes" id="UP001259803"/>
    </source>
</evidence>
<keyword evidence="13" id="KW-0732">Signal</keyword>
<feature type="domain" description="TonB-dependent receptor plug" evidence="15">
    <location>
        <begin position="73"/>
        <end position="183"/>
    </location>
</feature>
<evidence type="ECO:0000256" key="3">
    <source>
        <dbReference type="ARBA" id="ARBA00022452"/>
    </source>
</evidence>
<evidence type="ECO:0000256" key="4">
    <source>
        <dbReference type="ARBA" id="ARBA00022496"/>
    </source>
</evidence>
<comment type="caution">
    <text evidence="16">The sequence shown here is derived from an EMBL/GenBank/DDBJ whole genome shotgun (WGS) entry which is preliminary data.</text>
</comment>
<keyword evidence="9 11" id="KW-0472">Membrane</keyword>
<evidence type="ECO:0000259" key="15">
    <source>
        <dbReference type="Pfam" id="PF07715"/>
    </source>
</evidence>